<feature type="domain" description="DUF6973" evidence="1">
    <location>
        <begin position="19"/>
        <end position="140"/>
    </location>
</feature>
<keyword evidence="3" id="KW-1185">Reference proteome</keyword>
<dbReference type="Proteomes" id="UP000629420">
    <property type="component" value="Chromosome"/>
</dbReference>
<evidence type="ECO:0000313" key="3">
    <source>
        <dbReference type="Proteomes" id="UP000629420"/>
    </source>
</evidence>
<evidence type="ECO:0000313" key="2">
    <source>
        <dbReference type="EMBL" id="QQX77507.1"/>
    </source>
</evidence>
<dbReference type="EMBL" id="CP068439">
    <property type="protein sequence ID" value="QQX77507.1"/>
    <property type="molecule type" value="Genomic_DNA"/>
</dbReference>
<dbReference type="InterPro" id="IPR054246">
    <property type="entry name" value="DUF6973"/>
</dbReference>
<accession>A0ABX7DVC8</accession>
<sequence length="164" mass="19422">MLWRIFKKLDFKQLFALSWLFLKNPKYAFPTIFATKRCMNIAYKEYGSKHHLGNPANAFRHALWVILIIKNFLKWQSNEQKAKTWAKKFTDWHEDFSPNQALERAMDLHNNAMGILYFDELKDKNEVEIVSSLKQKASEAVKILTTDEVENFEDKLVYISEEVT</sequence>
<name>A0ABX7DVC8_9FLAO</name>
<dbReference type="Pfam" id="PF22322">
    <property type="entry name" value="DUF6973"/>
    <property type="match status" value="1"/>
</dbReference>
<evidence type="ECO:0000259" key="1">
    <source>
        <dbReference type="Pfam" id="PF22322"/>
    </source>
</evidence>
<reference evidence="2 3" key="1">
    <citation type="submission" date="2021-01" db="EMBL/GenBank/DDBJ databases">
        <title>Aequorivita sp. strain KX20305, a bacterium isolated from the sediment collected at a cold seep field in South China Sea.</title>
        <authorList>
            <person name="Zhang H."/>
            <person name="Li C."/>
        </authorList>
    </citation>
    <scope>NUCLEOTIDE SEQUENCE [LARGE SCALE GENOMIC DNA]</scope>
    <source>
        <strain evidence="2 3">KX20305</strain>
    </source>
</reference>
<organism evidence="2 3">
    <name type="scientific">Aequorivita iocasae</name>
    <dbReference type="NCBI Taxonomy" id="2803865"/>
    <lineage>
        <taxon>Bacteria</taxon>
        <taxon>Pseudomonadati</taxon>
        <taxon>Bacteroidota</taxon>
        <taxon>Flavobacteriia</taxon>
        <taxon>Flavobacteriales</taxon>
        <taxon>Flavobacteriaceae</taxon>
        <taxon>Aequorivita</taxon>
    </lineage>
</organism>
<gene>
    <name evidence="2" type="ORF">JK629_04340</name>
</gene>
<proteinExistence type="predicted"/>
<dbReference type="RefSeq" id="WP_202337403.1">
    <property type="nucleotide sequence ID" value="NZ_CP068439.1"/>
</dbReference>
<protein>
    <recommendedName>
        <fullName evidence="1">DUF6973 domain-containing protein</fullName>
    </recommendedName>
</protein>